<protein>
    <submittedName>
        <fullName evidence="2">Uncharacterized protein</fullName>
    </submittedName>
</protein>
<accession>A0ABU9DB20</accession>
<organism evidence="2 3">
    <name type="scientific">Thermithiobacillus plumbiphilus</name>
    <dbReference type="NCBI Taxonomy" id="1729899"/>
    <lineage>
        <taxon>Bacteria</taxon>
        <taxon>Pseudomonadati</taxon>
        <taxon>Pseudomonadota</taxon>
        <taxon>Acidithiobacillia</taxon>
        <taxon>Acidithiobacillales</taxon>
        <taxon>Thermithiobacillaceae</taxon>
        <taxon>Thermithiobacillus</taxon>
    </lineage>
</organism>
<keyword evidence="3" id="KW-1185">Reference proteome</keyword>
<name>A0ABU9DB20_9PROT</name>
<dbReference type="EMBL" id="JBBPCO010000010">
    <property type="protein sequence ID" value="MEK8090166.1"/>
    <property type="molecule type" value="Genomic_DNA"/>
</dbReference>
<evidence type="ECO:0000256" key="1">
    <source>
        <dbReference type="SAM" id="Coils"/>
    </source>
</evidence>
<dbReference type="RefSeq" id="WP_341371223.1">
    <property type="nucleotide sequence ID" value="NZ_JBBPCO010000010.1"/>
</dbReference>
<gene>
    <name evidence="2" type="ORF">WOB96_10380</name>
</gene>
<evidence type="ECO:0000313" key="2">
    <source>
        <dbReference type="EMBL" id="MEK8090166.1"/>
    </source>
</evidence>
<comment type="caution">
    <text evidence="2">The sequence shown here is derived from an EMBL/GenBank/DDBJ whole genome shotgun (WGS) entry which is preliminary data.</text>
</comment>
<keyword evidence="1" id="KW-0175">Coiled coil</keyword>
<proteinExistence type="predicted"/>
<reference evidence="2 3" key="1">
    <citation type="submission" date="2024-04" db="EMBL/GenBank/DDBJ databases">
        <authorList>
            <person name="Abashina T."/>
            <person name="Shaikin A."/>
        </authorList>
    </citation>
    <scope>NUCLEOTIDE SEQUENCE [LARGE SCALE GENOMIC DNA]</scope>
    <source>
        <strain evidence="2 3">AAFK</strain>
    </source>
</reference>
<dbReference type="Proteomes" id="UP001446205">
    <property type="component" value="Unassembled WGS sequence"/>
</dbReference>
<evidence type="ECO:0000313" key="3">
    <source>
        <dbReference type="Proteomes" id="UP001446205"/>
    </source>
</evidence>
<feature type="coiled-coil region" evidence="1">
    <location>
        <begin position="90"/>
        <end position="117"/>
    </location>
</feature>
<sequence>MEVDLAVRDATGKIRTQRVGWLPKRASDGPHLAGVIIHTRPEVVQWVSGDILKRVLTELQREHAIGHFLNADKGTISIVLNPAHIEPEAIDKLLAILRELEDKIRSLEEALQQVEAVS</sequence>